<keyword evidence="2" id="KW-0808">Transferase</keyword>
<accession>A0A0M7AHN5</accession>
<keyword evidence="2" id="KW-0489">Methyltransferase</keyword>
<evidence type="ECO:0000313" key="3">
    <source>
        <dbReference type="Proteomes" id="UP000049983"/>
    </source>
</evidence>
<dbReference type="Pfam" id="PF05050">
    <property type="entry name" value="Methyltransf_21"/>
    <property type="match status" value="1"/>
</dbReference>
<organism evidence="2 3">
    <name type="scientific">Roseibium album</name>
    <dbReference type="NCBI Taxonomy" id="311410"/>
    <lineage>
        <taxon>Bacteria</taxon>
        <taxon>Pseudomonadati</taxon>
        <taxon>Pseudomonadota</taxon>
        <taxon>Alphaproteobacteria</taxon>
        <taxon>Hyphomicrobiales</taxon>
        <taxon>Stappiaceae</taxon>
        <taxon>Roseibium</taxon>
    </lineage>
</organism>
<dbReference type="GeneID" id="97671423"/>
<dbReference type="PANTHER" id="PTHR34203:SF15">
    <property type="entry name" value="SLL1173 PROTEIN"/>
    <property type="match status" value="1"/>
</dbReference>
<dbReference type="InterPro" id="IPR006342">
    <property type="entry name" value="FkbM_mtfrase"/>
</dbReference>
<proteinExistence type="predicted"/>
<keyword evidence="3" id="KW-1185">Reference proteome</keyword>
<dbReference type="OrthoDB" id="4104638at2"/>
<dbReference type="PANTHER" id="PTHR34203">
    <property type="entry name" value="METHYLTRANSFERASE, FKBM FAMILY PROTEIN"/>
    <property type="match status" value="1"/>
</dbReference>
<dbReference type="NCBIfam" id="TIGR01444">
    <property type="entry name" value="fkbM_fam"/>
    <property type="match status" value="1"/>
</dbReference>
<name>A0A0M7AHN5_9HYPH</name>
<dbReference type="EMBL" id="CXWC01000011">
    <property type="protein sequence ID" value="CTQ74608.1"/>
    <property type="molecule type" value="Genomic_DNA"/>
</dbReference>
<dbReference type="InterPro" id="IPR052514">
    <property type="entry name" value="SAM-dependent_MTase"/>
</dbReference>
<dbReference type="GO" id="GO:0008168">
    <property type="term" value="F:methyltransferase activity"/>
    <property type="evidence" value="ECO:0007669"/>
    <property type="project" value="UniProtKB-KW"/>
</dbReference>
<dbReference type="SUPFAM" id="SSF53335">
    <property type="entry name" value="S-adenosyl-L-methionine-dependent methyltransferases"/>
    <property type="match status" value="1"/>
</dbReference>
<gene>
    <name evidence="2" type="ORF">LA5096_04113</name>
</gene>
<evidence type="ECO:0000259" key="1">
    <source>
        <dbReference type="Pfam" id="PF05050"/>
    </source>
</evidence>
<sequence>MTIRDLLSFQYRKKLPAEFGSGRVLVTGRSDMRVLKPGWTACAHDLMLVTRSIVEKDMCVWDIGSNLGILSAMAAGKIGPGGSVYALEADPEYARLINLTAGKLPESYAPVTVLCAAIADKRGVMTFGVADKGHARSKLLGISDDDDFKVASQKQVVTVTGDELLEYWSPPAFVKMDVEGAELLALSGSQRLLTEIRPIFYLEVSPQNQTEVSKLLKSNQYEIFHLKGDGSEQQVDECTFYTIARPG</sequence>
<evidence type="ECO:0000313" key="2">
    <source>
        <dbReference type="EMBL" id="CTQ74608.1"/>
    </source>
</evidence>
<dbReference type="RefSeq" id="WP_055112378.1">
    <property type="nucleotide sequence ID" value="NZ_CXWA01000005.1"/>
</dbReference>
<dbReference type="AlphaFoldDB" id="A0A0M7AHN5"/>
<dbReference type="Proteomes" id="UP000049983">
    <property type="component" value="Unassembled WGS sequence"/>
</dbReference>
<feature type="domain" description="Methyltransferase FkbM" evidence="1">
    <location>
        <begin position="62"/>
        <end position="216"/>
    </location>
</feature>
<protein>
    <submittedName>
        <fullName evidence="2">Methyltransferase, FkbM family</fullName>
    </submittedName>
</protein>
<dbReference type="STRING" id="311410.LA5095_00975"/>
<dbReference type="Gene3D" id="3.40.50.150">
    <property type="entry name" value="Vaccinia Virus protein VP39"/>
    <property type="match status" value="1"/>
</dbReference>
<reference evidence="3" key="1">
    <citation type="submission" date="2015-07" db="EMBL/GenBank/DDBJ databases">
        <authorList>
            <person name="Rodrigo-Torres Lidia"/>
            <person name="Arahal R.David."/>
        </authorList>
    </citation>
    <scope>NUCLEOTIDE SEQUENCE [LARGE SCALE GENOMIC DNA]</scope>
    <source>
        <strain evidence="3">CECT 5096</strain>
    </source>
</reference>
<dbReference type="InterPro" id="IPR029063">
    <property type="entry name" value="SAM-dependent_MTases_sf"/>
</dbReference>
<dbReference type="GO" id="GO:0032259">
    <property type="term" value="P:methylation"/>
    <property type="evidence" value="ECO:0007669"/>
    <property type="project" value="UniProtKB-KW"/>
</dbReference>